<accession>A0ABS9X3K7</accession>
<evidence type="ECO:0000313" key="2">
    <source>
        <dbReference type="Proteomes" id="UP001139646"/>
    </source>
</evidence>
<dbReference type="RefSeq" id="WP_242287223.1">
    <property type="nucleotide sequence ID" value="NZ_JAKKSL010000003.1"/>
</dbReference>
<name>A0ABS9X3K7_9GAMM</name>
<gene>
    <name evidence="1" type="ORF">L3081_16845</name>
</gene>
<proteinExistence type="predicted"/>
<dbReference type="Pfam" id="PF13941">
    <property type="entry name" value="MutL"/>
    <property type="match status" value="1"/>
</dbReference>
<protein>
    <submittedName>
        <fullName evidence="1">Glutamate mutase L</fullName>
    </submittedName>
</protein>
<dbReference type="Proteomes" id="UP001139646">
    <property type="component" value="Unassembled WGS sequence"/>
</dbReference>
<comment type="caution">
    <text evidence="1">The sequence shown here is derived from an EMBL/GenBank/DDBJ whole genome shotgun (WGS) entry which is preliminary data.</text>
</comment>
<dbReference type="InterPro" id="IPR006230">
    <property type="entry name" value="MutL"/>
</dbReference>
<keyword evidence="2" id="KW-1185">Reference proteome</keyword>
<dbReference type="EMBL" id="JAKKSL010000003">
    <property type="protein sequence ID" value="MCI2284754.1"/>
    <property type="molecule type" value="Genomic_DNA"/>
</dbReference>
<evidence type="ECO:0000313" key="1">
    <source>
        <dbReference type="EMBL" id="MCI2284754.1"/>
    </source>
</evidence>
<organism evidence="1 2">
    <name type="scientific">Colwellia maritima</name>
    <dbReference type="NCBI Taxonomy" id="2912588"/>
    <lineage>
        <taxon>Bacteria</taxon>
        <taxon>Pseudomonadati</taxon>
        <taxon>Pseudomonadota</taxon>
        <taxon>Gammaproteobacteria</taxon>
        <taxon>Alteromonadales</taxon>
        <taxon>Colwelliaceae</taxon>
        <taxon>Colwellia</taxon>
    </lineage>
</organism>
<sequence>MSMVEVNNNDESINMKRSNEKLLIDVGSTYFKMSTPAIEQHFRDFNKDILDDLMHKGGKTIERFAKEDVYICSSANGGLTTLIIGITNTFSIKYATNIAFNSGINIIDTVLFQNIEDYSIPSDLIDVVIIVGGINANGNIFSSSLYNYLAQLNYSNVVFVGNELDAPTIKANIEHVEILPNIIDDRLHIVEEHLREYLTNLYQKDIEGKEDIKHLYNITSNQIYSTPYIVNKTLPLIHTKFSVVNPFILLDIGGATTDIHYSKDLVDDNLVTDNEYDRLVFKKLGVYKSRQSLIFAAKNNEFVYELLMHLKVTENIFEEQSEKATKILMQLAIFLVLCKISHYRKAYINLKLLAINSIVLTGGITKVLTSNEIEDIVSFFYKKILNSAHNPTTVLDSNYDIWTLGAVDA</sequence>
<reference evidence="1" key="1">
    <citation type="submission" date="2022-01" db="EMBL/GenBank/DDBJ databases">
        <title>Colwellia maritima, isolated from seawater.</title>
        <authorList>
            <person name="Kristyanto S."/>
            <person name="Jung J."/>
            <person name="Jeon C.O."/>
        </authorList>
    </citation>
    <scope>NUCLEOTIDE SEQUENCE</scope>
    <source>
        <strain evidence="1">MSW7</strain>
    </source>
</reference>